<accession>A0AAV4C2Q7</accession>
<evidence type="ECO:0000313" key="2">
    <source>
        <dbReference type="Proteomes" id="UP000735302"/>
    </source>
</evidence>
<dbReference type="EMBL" id="BLXT01005881">
    <property type="protein sequence ID" value="GFO27051.1"/>
    <property type="molecule type" value="Genomic_DNA"/>
</dbReference>
<comment type="caution">
    <text evidence="1">The sequence shown here is derived from an EMBL/GenBank/DDBJ whole genome shotgun (WGS) entry which is preliminary data.</text>
</comment>
<protein>
    <submittedName>
        <fullName evidence="1">Uncharacterized protein</fullName>
    </submittedName>
</protein>
<dbReference type="Proteomes" id="UP000735302">
    <property type="component" value="Unassembled WGS sequence"/>
</dbReference>
<name>A0AAV4C2Q7_9GAST</name>
<sequence>MAHTKKYKDFIQVITRAQGKVPTIILQSQEQMSCSPGPNGVRRVMMFDKTFNLTDVHVTAAVYKNVTLLDSCTMEYSGFFGAASSTVTQISEYSPNSSSILQ</sequence>
<reference evidence="1 2" key="1">
    <citation type="journal article" date="2021" name="Elife">
        <title>Chloroplast acquisition without the gene transfer in kleptoplastic sea slugs, Plakobranchus ocellatus.</title>
        <authorList>
            <person name="Maeda T."/>
            <person name="Takahashi S."/>
            <person name="Yoshida T."/>
            <person name="Shimamura S."/>
            <person name="Takaki Y."/>
            <person name="Nagai Y."/>
            <person name="Toyoda A."/>
            <person name="Suzuki Y."/>
            <person name="Arimoto A."/>
            <person name="Ishii H."/>
            <person name="Satoh N."/>
            <person name="Nishiyama T."/>
            <person name="Hasebe M."/>
            <person name="Maruyama T."/>
            <person name="Minagawa J."/>
            <person name="Obokata J."/>
            <person name="Shigenobu S."/>
        </authorList>
    </citation>
    <scope>NUCLEOTIDE SEQUENCE [LARGE SCALE GENOMIC DNA]</scope>
</reference>
<organism evidence="1 2">
    <name type="scientific">Plakobranchus ocellatus</name>
    <dbReference type="NCBI Taxonomy" id="259542"/>
    <lineage>
        <taxon>Eukaryota</taxon>
        <taxon>Metazoa</taxon>
        <taxon>Spiralia</taxon>
        <taxon>Lophotrochozoa</taxon>
        <taxon>Mollusca</taxon>
        <taxon>Gastropoda</taxon>
        <taxon>Heterobranchia</taxon>
        <taxon>Euthyneura</taxon>
        <taxon>Panpulmonata</taxon>
        <taxon>Sacoglossa</taxon>
        <taxon>Placobranchoidea</taxon>
        <taxon>Plakobranchidae</taxon>
        <taxon>Plakobranchus</taxon>
    </lineage>
</organism>
<keyword evidence="2" id="KW-1185">Reference proteome</keyword>
<evidence type="ECO:0000313" key="1">
    <source>
        <dbReference type="EMBL" id="GFO27051.1"/>
    </source>
</evidence>
<gene>
    <name evidence="1" type="ORF">PoB_005355600</name>
</gene>
<proteinExistence type="predicted"/>
<dbReference type="AlphaFoldDB" id="A0AAV4C2Q7"/>